<keyword evidence="4 11" id="KW-1133">Transmembrane helix</keyword>
<keyword evidence="14" id="KW-1185">Reference proteome</keyword>
<dbReference type="GO" id="GO:0015276">
    <property type="term" value="F:ligand-gated monoatomic ion channel activity"/>
    <property type="evidence" value="ECO:0007669"/>
    <property type="project" value="InterPro"/>
</dbReference>
<feature type="domain" description="Ionotropic glutamate receptor C-terminal" evidence="12">
    <location>
        <begin position="557"/>
        <end position="820"/>
    </location>
</feature>
<dbReference type="GeneID" id="36337243"/>
<dbReference type="KEGG" id="egl:EGR_01528"/>
<evidence type="ECO:0000256" key="2">
    <source>
        <dbReference type="ARBA" id="ARBA00022448"/>
    </source>
</evidence>
<evidence type="ECO:0000256" key="5">
    <source>
        <dbReference type="ARBA" id="ARBA00023065"/>
    </source>
</evidence>
<dbReference type="Gene3D" id="1.10.287.70">
    <property type="match status" value="1"/>
</dbReference>
<proteinExistence type="predicted"/>
<comment type="caution">
    <text evidence="13">The sequence shown here is derived from an EMBL/GenBank/DDBJ whole genome shotgun (WGS) entry which is preliminary data.</text>
</comment>
<evidence type="ECO:0000256" key="7">
    <source>
        <dbReference type="ARBA" id="ARBA00023170"/>
    </source>
</evidence>
<evidence type="ECO:0000256" key="6">
    <source>
        <dbReference type="ARBA" id="ARBA00023136"/>
    </source>
</evidence>
<dbReference type="GO" id="GO:0016020">
    <property type="term" value="C:membrane"/>
    <property type="evidence" value="ECO:0007669"/>
    <property type="project" value="UniProtKB-SubCell"/>
</dbReference>
<sequence>MVEICIYSDLVTQRIMHVEALRNRTYAGVVAKNCGLTGMRLCSLCGPKRALIHAHAAHEMSATLLGMRLGGHQVAALTHAFVGVIRAKLLLHYRKMPHVLWIALLLVPVIRAEAGNLLYLTFNENVNSTVTQKFFDEIYKSESDSKLPKKVTFANLRISESPESPSGIFGAKGYFTGLRTFSTTPFKSCHADDVYVASLSINPAELLAACIKLLERMRDETQASATEKTVIAIPKYMMLPFISVAQELRTKMLIFWYQDVNDAGILTTKINEANANNVLLLLPSAHLNSVLESDGALPALPRGQEVRNANISVVHVGNTINLSSGTVDTLEDKLAHDTAYVAKAYIDIVCNKSVQVKDMTIKGTTGDFNMTNLNSPRETVILTITRGLISPPEVVGNISITQGGITINGSFNEMFTFSDSAMKEILTSRSIRLAVVLTPPFAMLDKKAIQPSRTPSPCDITQLSGLSVDVVREILTPLGVTYQCTCYPSSLRDDSLQSVYNGLADMAVGGFAVVPQLRDNFDFISNFLYFTFSILEKPLTSTETTSLWLFFKPLSAGTWVMVVFCCFVVALVLATLNYFSPNQLDYGFIESIFVTFGCLFQGLTISPPNTWSSRFMQCVWWLFVLFFIVIYIANYAAIIMSNGIQSEATGFTALLVDPSTPFGAIPNSMAAAQLDFSQELEIQKVNYLSTKLYPQDDTSGITIEDRVKEVSEGKYRLIGDSFSLEYFASNYCLVVSGEFSSQQYAIILKRGTVYTTFLNNILTNLTNKGNIKAIIDKYITPPGTSSCKVPIKQQSIDEGVRHAITLTEVGGIFILMLIGIAVAIILSIIDCLFTQKLIPLADRMMRSETRVRLRNFF</sequence>
<dbReference type="AlphaFoldDB" id="W6US21"/>
<dbReference type="RefSeq" id="XP_024354642.1">
    <property type="nucleotide sequence ID" value="XM_024490777.1"/>
</dbReference>
<gene>
    <name evidence="13" type="ORF">EGR_01528</name>
</gene>
<keyword evidence="8" id="KW-0325">Glycoprotein</keyword>
<keyword evidence="3 11" id="KW-0812">Transmembrane</keyword>
<evidence type="ECO:0000256" key="8">
    <source>
        <dbReference type="ARBA" id="ARBA00023180"/>
    </source>
</evidence>
<reference evidence="13 14" key="1">
    <citation type="journal article" date="2013" name="Nat. Genet.">
        <title>The genome of the hydatid tapeworm Echinococcus granulosus.</title>
        <authorList>
            <person name="Zheng H."/>
            <person name="Zhang W."/>
            <person name="Zhang L."/>
            <person name="Zhang Z."/>
            <person name="Li J."/>
            <person name="Lu G."/>
            <person name="Zhu Y."/>
            <person name="Wang Y."/>
            <person name="Huang Y."/>
            <person name="Liu J."/>
            <person name="Kang H."/>
            <person name="Chen J."/>
            <person name="Wang L."/>
            <person name="Chen A."/>
            <person name="Yu S."/>
            <person name="Gao Z."/>
            <person name="Jin L."/>
            <person name="Gu W."/>
            <person name="Wang Z."/>
            <person name="Zhao L."/>
            <person name="Shi B."/>
            <person name="Wen H."/>
            <person name="Lin R."/>
            <person name="Jones M.K."/>
            <person name="Brejova B."/>
            <person name="Vinar T."/>
            <person name="Zhao G."/>
            <person name="McManus D.P."/>
            <person name="Chen Z."/>
            <person name="Zhou Y."/>
            <person name="Wang S."/>
        </authorList>
    </citation>
    <scope>NUCLEOTIDE SEQUENCE [LARGE SCALE GENOMIC DNA]</scope>
</reference>
<protein>
    <submittedName>
        <fullName evidence="13">Glutamate receptor delta-2 subunit</fullName>
    </submittedName>
</protein>
<accession>W6US21</accession>
<dbReference type="Gene3D" id="3.40.190.10">
    <property type="entry name" value="Periplasmic binding protein-like II"/>
    <property type="match status" value="1"/>
</dbReference>
<feature type="transmembrane region" description="Helical" evidence="11">
    <location>
        <begin position="559"/>
        <end position="579"/>
    </location>
</feature>
<evidence type="ECO:0000256" key="3">
    <source>
        <dbReference type="ARBA" id="ARBA00022692"/>
    </source>
</evidence>
<evidence type="ECO:0000256" key="11">
    <source>
        <dbReference type="SAM" id="Phobius"/>
    </source>
</evidence>
<feature type="transmembrane region" description="Helical" evidence="11">
    <location>
        <begin position="809"/>
        <end position="829"/>
    </location>
</feature>
<dbReference type="SUPFAM" id="SSF53850">
    <property type="entry name" value="Periplasmic binding protein-like II"/>
    <property type="match status" value="1"/>
</dbReference>
<dbReference type="InterPro" id="IPR001320">
    <property type="entry name" value="Iontro_rcpt_C"/>
</dbReference>
<dbReference type="Pfam" id="PF00060">
    <property type="entry name" value="Lig_chan"/>
    <property type="match status" value="1"/>
</dbReference>
<keyword evidence="5" id="KW-0406">Ion transport</keyword>
<evidence type="ECO:0000313" key="14">
    <source>
        <dbReference type="Proteomes" id="UP000019149"/>
    </source>
</evidence>
<dbReference type="Proteomes" id="UP000019149">
    <property type="component" value="Unassembled WGS sequence"/>
</dbReference>
<keyword evidence="9" id="KW-1071">Ligand-gated ion channel</keyword>
<dbReference type="EMBL" id="APAU02000006">
    <property type="protein sequence ID" value="EUB63446.1"/>
    <property type="molecule type" value="Genomic_DNA"/>
</dbReference>
<feature type="transmembrane region" description="Helical" evidence="11">
    <location>
        <begin position="619"/>
        <end position="638"/>
    </location>
</feature>
<keyword evidence="7 13" id="KW-0675">Receptor</keyword>
<organism evidence="13 14">
    <name type="scientific">Echinococcus granulosus</name>
    <name type="common">Hydatid tapeworm</name>
    <dbReference type="NCBI Taxonomy" id="6210"/>
    <lineage>
        <taxon>Eukaryota</taxon>
        <taxon>Metazoa</taxon>
        <taxon>Spiralia</taxon>
        <taxon>Lophotrochozoa</taxon>
        <taxon>Platyhelminthes</taxon>
        <taxon>Cestoda</taxon>
        <taxon>Eucestoda</taxon>
        <taxon>Cyclophyllidea</taxon>
        <taxon>Taeniidae</taxon>
        <taxon>Echinococcus</taxon>
        <taxon>Echinococcus granulosus group</taxon>
    </lineage>
</organism>
<keyword evidence="6 11" id="KW-0472">Membrane</keyword>
<evidence type="ECO:0000259" key="12">
    <source>
        <dbReference type="Pfam" id="PF00060"/>
    </source>
</evidence>
<keyword evidence="2" id="KW-0813">Transport</keyword>
<evidence type="ECO:0000256" key="10">
    <source>
        <dbReference type="ARBA" id="ARBA00023303"/>
    </source>
</evidence>
<evidence type="ECO:0000256" key="4">
    <source>
        <dbReference type="ARBA" id="ARBA00022989"/>
    </source>
</evidence>
<dbReference type="InterPro" id="IPR015683">
    <property type="entry name" value="Ionotropic_Glu_rcpt"/>
</dbReference>
<evidence type="ECO:0000313" key="13">
    <source>
        <dbReference type="EMBL" id="EUB63446.1"/>
    </source>
</evidence>
<feature type="transmembrane region" description="Helical" evidence="11">
    <location>
        <begin position="586"/>
        <end position="607"/>
    </location>
</feature>
<dbReference type="OrthoDB" id="6273151at2759"/>
<dbReference type="OMA" id="SAGTWVM"/>
<evidence type="ECO:0000256" key="9">
    <source>
        <dbReference type="ARBA" id="ARBA00023286"/>
    </source>
</evidence>
<dbReference type="PANTHER" id="PTHR18966">
    <property type="entry name" value="IONOTROPIC GLUTAMATE RECEPTOR"/>
    <property type="match status" value="1"/>
</dbReference>
<keyword evidence="10" id="KW-0407">Ion channel</keyword>
<dbReference type="CTD" id="36337243"/>
<evidence type="ECO:0000256" key="1">
    <source>
        <dbReference type="ARBA" id="ARBA00004141"/>
    </source>
</evidence>
<name>W6US21_ECHGR</name>
<comment type="subcellular location">
    <subcellularLocation>
        <location evidence="1">Membrane</location>
        <topology evidence="1">Multi-pass membrane protein</topology>
    </subcellularLocation>
</comment>